<dbReference type="Pfam" id="PF14498">
    <property type="entry name" value="Glyco_hyd_65N_2"/>
    <property type="match status" value="1"/>
</dbReference>
<evidence type="ECO:0000313" key="4">
    <source>
        <dbReference type="EMBL" id="OCF21668.1"/>
    </source>
</evidence>
<reference evidence="5" key="4">
    <citation type="submission" date="2024-02" db="EMBL/GenBank/DDBJ databases">
        <title>Comparative genomics of Cryptococcus and Kwoniella reveals pathogenesis evolution and contrasting modes of karyotype evolution via chromosome fusion or intercentromeric recombination.</title>
        <authorList>
            <person name="Coelho M.A."/>
            <person name="David-Palma M."/>
            <person name="Shea T."/>
            <person name="Bowers K."/>
            <person name="McGinley-Smith S."/>
            <person name="Mohammad A.W."/>
            <person name="Gnirke A."/>
            <person name="Yurkov A.M."/>
            <person name="Nowrousian M."/>
            <person name="Sun S."/>
            <person name="Cuomo C.A."/>
            <person name="Heitman J."/>
        </authorList>
    </citation>
    <scope>NUCLEOTIDE SEQUENCE</scope>
    <source>
        <strain evidence="5">CBS 10118</strain>
    </source>
</reference>
<dbReference type="OrthoDB" id="2848340at2759"/>
<name>A0A1B9FSB9_9TREE</name>
<dbReference type="InterPro" id="IPR012341">
    <property type="entry name" value="6hp_glycosidase-like_sf"/>
</dbReference>
<reference evidence="4" key="1">
    <citation type="submission" date="2013-07" db="EMBL/GenBank/DDBJ databases">
        <title>The Genome Sequence of Cryptococcus bestiolae CBS10118.</title>
        <authorList>
            <consortium name="The Broad Institute Genome Sequencing Platform"/>
            <person name="Cuomo C."/>
            <person name="Litvintseva A."/>
            <person name="Chen Y."/>
            <person name="Heitman J."/>
            <person name="Sun S."/>
            <person name="Springer D."/>
            <person name="Dromer F."/>
            <person name="Young S.K."/>
            <person name="Zeng Q."/>
            <person name="Gargeya S."/>
            <person name="Fitzgerald M."/>
            <person name="Abouelleil A."/>
            <person name="Alvarado L."/>
            <person name="Berlin A.M."/>
            <person name="Chapman S.B."/>
            <person name="Dewar J."/>
            <person name="Goldberg J."/>
            <person name="Griggs A."/>
            <person name="Gujja S."/>
            <person name="Hansen M."/>
            <person name="Howarth C."/>
            <person name="Imamovic A."/>
            <person name="Larimer J."/>
            <person name="McCowan C."/>
            <person name="Murphy C."/>
            <person name="Pearson M."/>
            <person name="Priest M."/>
            <person name="Roberts A."/>
            <person name="Saif S."/>
            <person name="Shea T."/>
            <person name="Sykes S."/>
            <person name="Wortman J."/>
            <person name="Nusbaum C."/>
            <person name="Birren B."/>
        </authorList>
    </citation>
    <scope>NUCLEOTIDE SEQUENCE [LARGE SCALE GENOMIC DNA]</scope>
    <source>
        <strain evidence="4">CBS 10118</strain>
    </source>
</reference>
<dbReference type="AlphaFoldDB" id="A0A1B9FSB9"/>
<dbReference type="Pfam" id="PF22124">
    <property type="entry name" value="Glyco_hydro_95_cat"/>
    <property type="match status" value="1"/>
</dbReference>
<dbReference type="EMBL" id="KI894026">
    <property type="protein sequence ID" value="OCF21668.1"/>
    <property type="molecule type" value="Genomic_DNA"/>
</dbReference>
<sequence length="771" mass="86104">MSFNSSSSLWYTRPAQLWQEALPVGNGRLGAMIFGGTKKERLQLNEDTLWGAQPYSPTDVNDGSSLKTLPNIQRKIFEGDMTDATELARTHFMGRPASQASYQTLGDLYIEMASLDAFGFDQYHRELNIDTSVASVSFRAYGVTYHRQIVASHEHQVIAVHLTADQQGKLDINISAGSTHSQSSLTVEDNGTVFVLAGQNEHELNLSGDLHFRAKILVKTTNGSIRDCSDHIQVRQADQVTLYIAMATNFRQFDDITGNPDLVSTEQLSLVKSIKFEDLQQEAIASYQAIYKRVTLELKGSHQSNLPTDQRLAAFRQGGEDANLASLYFNYGRYLLISSSRPGSQPANLQGIWNDSNAPPWGSKYTININTEMNYWPAEVTNMPELVQPLIQMVQELAETGSQTAKVMYGAKGWVCHHNTDLWRASAPIDLPQYGLWPSGGAWLCKHLWDHFDYAQDIEYLKTIYPILAGACDFFLDTLLLDPHSGFMVTNPSMSPENAHHQDGNALCAGPSMDNQILRDLFSNTIAASELLSEDERFRASLIEKRNALRPIEIGSGGQVKEWQEDWDSLAADPQHRHTSHLYGLYPSNQIRVKDRPDLAQACKVTLENRGEGVTGWATAWRLSLWARLRDPERAYAMLCNLLSASLCYSNLFDTHPPLDDSGVTVFQIDGNFGGTAGIVEMIVQDYRDEVDLLPALPLEWSNGKLSGICLRGGWTVDVEWKDSTLYQVVLNAKIAAKKLITYRDAEYLVSLAPGETVRLYGRNLNREESS</sequence>
<evidence type="ECO:0000313" key="6">
    <source>
        <dbReference type="Proteomes" id="UP000092730"/>
    </source>
</evidence>
<dbReference type="EMBL" id="CP144543">
    <property type="protein sequence ID" value="WVW83139.1"/>
    <property type="molecule type" value="Genomic_DNA"/>
</dbReference>
<reference evidence="5" key="2">
    <citation type="submission" date="2013-07" db="EMBL/GenBank/DDBJ databases">
        <authorList>
            <consortium name="The Broad Institute Genome Sequencing Platform"/>
            <person name="Cuomo C."/>
            <person name="Litvintseva A."/>
            <person name="Chen Y."/>
            <person name="Heitman J."/>
            <person name="Sun S."/>
            <person name="Springer D."/>
            <person name="Dromer F."/>
            <person name="Young S.K."/>
            <person name="Zeng Q."/>
            <person name="Gargeya S."/>
            <person name="Fitzgerald M."/>
            <person name="Abouelleil A."/>
            <person name="Alvarado L."/>
            <person name="Berlin A.M."/>
            <person name="Chapman S.B."/>
            <person name="Dewar J."/>
            <person name="Goldberg J."/>
            <person name="Griggs A."/>
            <person name="Gujja S."/>
            <person name="Hansen M."/>
            <person name="Howarth C."/>
            <person name="Imamovic A."/>
            <person name="Larimer J."/>
            <person name="McCowan C."/>
            <person name="Murphy C."/>
            <person name="Pearson M."/>
            <person name="Priest M."/>
            <person name="Roberts A."/>
            <person name="Saif S."/>
            <person name="Shea T."/>
            <person name="Sykes S."/>
            <person name="Wortman J."/>
            <person name="Nusbaum C."/>
            <person name="Birren B."/>
        </authorList>
    </citation>
    <scope>NUCLEOTIDE SEQUENCE</scope>
    <source>
        <strain evidence="5">CBS 10118</strain>
    </source>
</reference>
<dbReference type="Pfam" id="PF21307">
    <property type="entry name" value="Glyco_hydro_95_C"/>
    <property type="match status" value="1"/>
</dbReference>
<dbReference type="PIRSF" id="PIRSF007663">
    <property type="entry name" value="UCP007663"/>
    <property type="match status" value="1"/>
</dbReference>
<dbReference type="InterPro" id="IPR049053">
    <property type="entry name" value="AFCA-like_C"/>
</dbReference>
<dbReference type="Gene3D" id="1.50.10.10">
    <property type="match status" value="1"/>
</dbReference>
<dbReference type="InterPro" id="IPR016518">
    <property type="entry name" value="Alpha-L-fucosidase"/>
</dbReference>
<gene>
    <name evidence="4" type="ORF">I302_08445</name>
    <name evidence="5" type="ORF">I302_105157</name>
</gene>
<keyword evidence="6" id="KW-1185">Reference proteome</keyword>
<dbReference type="InterPro" id="IPR054363">
    <property type="entry name" value="GH95_cat"/>
</dbReference>
<evidence type="ECO:0000259" key="3">
    <source>
        <dbReference type="Pfam" id="PF22124"/>
    </source>
</evidence>
<dbReference type="Proteomes" id="UP000092730">
    <property type="component" value="Chromosome 3"/>
</dbReference>
<evidence type="ECO:0000259" key="2">
    <source>
        <dbReference type="Pfam" id="PF21307"/>
    </source>
</evidence>
<organism evidence="4">
    <name type="scientific">Kwoniella bestiolae CBS 10118</name>
    <dbReference type="NCBI Taxonomy" id="1296100"/>
    <lineage>
        <taxon>Eukaryota</taxon>
        <taxon>Fungi</taxon>
        <taxon>Dikarya</taxon>
        <taxon>Basidiomycota</taxon>
        <taxon>Agaricomycotina</taxon>
        <taxon>Tremellomycetes</taxon>
        <taxon>Tremellales</taxon>
        <taxon>Cryptococcaceae</taxon>
        <taxon>Kwoniella</taxon>
    </lineage>
</organism>
<feature type="domain" description="Alpha fucosidase A-like C-terminal" evidence="2">
    <location>
        <begin position="688"/>
        <end position="745"/>
    </location>
</feature>
<dbReference type="PANTHER" id="PTHR31084">
    <property type="entry name" value="ALPHA-L-FUCOSIDASE 2"/>
    <property type="match status" value="1"/>
</dbReference>
<accession>A0A1B9FSB9</accession>
<dbReference type="InterPro" id="IPR027414">
    <property type="entry name" value="GH95_N_dom"/>
</dbReference>
<proteinExistence type="predicted"/>
<dbReference type="GeneID" id="30212844"/>
<dbReference type="VEuPathDB" id="FungiDB:I302_08445"/>
<reference evidence="4" key="3">
    <citation type="submission" date="2014-01" db="EMBL/GenBank/DDBJ databases">
        <title>Evolution of pathogenesis and genome organization in the Tremellales.</title>
        <authorList>
            <person name="Cuomo C."/>
            <person name="Litvintseva A."/>
            <person name="Heitman J."/>
            <person name="Chen Y."/>
            <person name="Sun S."/>
            <person name="Springer D."/>
            <person name="Dromer F."/>
            <person name="Young S."/>
            <person name="Zeng Q."/>
            <person name="Chapman S."/>
            <person name="Gujja S."/>
            <person name="Saif S."/>
            <person name="Birren B."/>
        </authorList>
    </citation>
    <scope>NUCLEOTIDE SEQUENCE</scope>
    <source>
        <strain evidence="4">CBS 10118</strain>
    </source>
</reference>
<protein>
    <submittedName>
        <fullName evidence="4">Uncharacterized protein</fullName>
    </submittedName>
</protein>
<evidence type="ECO:0000259" key="1">
    <source>
        <dbReference type="Pfam" id="PF14498"/>
    </source>
</evidence>
<feature type="domain" description="Glycosyl hydrolase family 95 catalytic" evidence="3">
    <location>
        <begin position="276"/>
        <end position="683"/>
    </location>
</feature>
<dbReference type="InterPro" id="IPR008928">
    <property type="entry name" value="6-hairpin_glycosidase_sf"/>
</dbReference>
<dbReference type="PANTHER" id="PTHR31084:SF0">
    <property type="entry name" value="ALPHA-L-FUCOSIDASE 2"/>
    <property type="match status" value="1"/>
</dbReference>
<dbReference type="KEGG" id="kbi:30212844"/>
<dbReference type="RefSeq" id="XP_019042738.1">
    <property type="nucleotide sequence ID" value="XM_019195025.1"/>
</dbReference>
<dbReference type="GO" id="GO:0005975">
    <property type="term" value="P:carbohydrate metabolic process"/>
    <property type="evidence" value="ECO:0007669"/>
    <property type="project" value="InterPro"/>
</dbReference>
<evidence type="ECO:0000313" key="5">
    <source>
        <dbReference type="EMBL" id="WVW83139.1"/>
    </source>
</evidence>
<dbReference type="SUPFAM" id="SSF48208">
    <property type="entry name" value="Six-hairpin glycosidases"/>
    <property type="match status" value="1"/>
</dbReference>
<dbReference type="GO" id="GO:0004560">
    <property type="term" value="F:alpha-L-fucosidase activity"/>
    <property type="evidence" value="ECO:0007669"/>
    <property type="project" value="InterPro"/>
</dbReference>
<feature type="domain" description="Glycosyl hydrolase family 95 N-terminal" evidence="1">
    <location>
        <begin position="9"/>
        <end position="252"/>
    </location>
</feature>